<dbReference type="PANTHER" id="PTHR38776">
    <property type="entry name" value="MLTA-INTERACTING PROTEIN-RELATED"/>
    <property type="match status" value="1"/>
</dbReference>
<comment type="similarity">
    <text evidence="2">Belongs to the MipA/OmpV family.</text>
</comment>
<evidence type="ECO:0000256" key="3">
    <source>
        <dbReference type="ARBA" id="ARBA00022729"/>
    </source>
</evidence>
<name>A0ABV7CM59_9GAMM</name>
<accession>A0ABV7CM59</accession>
<keyword evidence="8" id="KW-1185">Reference proteome</keyword>
<dbReference type="Proteomes" id="UP001595453">
    <property type="component" value="Unassembled WGS sequence"/>
</dbReference>
<keyword evidence="3 6" id="KW-0732">Signal</keyword>
<organism evidence="7 8">
    <name type="scientific">Pseudoalteromonas fenneropenaei</name>
    <dbReference type="NCBI Taxonomy" id="1737459"/>
    <lineage>
        <taxon>Bacteria</taxon>
        <taxon>Pseudomonadati</taxon>
        <taxon>Pseudomonadota</taxon>
        <taxon>Gammaproteobacteria</taxon>
        <taxon>Alteromonadales</taxon>
        <taxon>Pseudoalteromonadaceae</taxon>
        <taxon>Pseudoalteromonas</taxon>
    </lineage>
</organism>
<dbReference type="InterPro" id="IPR010583">
    <property type="entry name" value="MipA"/>
</dbReference>
<proteinExistence type="inferred from homology"/>
<dbReference type="PANTHER" id="PTHR38776:SF1">
    <property type="entry name" value="MLTA-INTERACTING PROTEIN-RELATED"/>
    <property type="match status" value="1"/>
</dbReference>
<dbReference type="RefSeq" id="WP_377125713.1">
    <property type="nucleotide sequence ID" value="NZ_JBHRSD010000027.1"/>
</dbReference>
<gene>
    <name evidence="7" type="ORF">ACFOEE_14565</name>
</gene>
<comment type="subcellular location">
    <subcellularLocation>
        <location evidence="1">Cell outer membrane</location>
    </subcellularLocation>
</comment>
<evidence type="ECO:0000256" key="4">
    <source>
        <dbReference type="ARBA" id="ARBA00023136"/>
    </source>
</evidence>
<dbReference type="EMBL" id="JBHRSD010000027">
    <property type="protein sequence ID" value="MFC3033744.1"/>
    <property type="molecule type" value="Genomic_DNA"/>
</dbReference>
<protein>
    <submittedName>
        <fullName evidence="7">MipA/OmpV family protein</fullName>
    </submittedName>
</protein>
<dbReference type="Pfam" id="PF06629">
    <property type="entry name" value="MipA"/>
    <property type="match status" value="1"/>
</dbReference>
<evidence type="ECO:0000256" key="6">
    <source>
        <dbReference type="SAM" id="SignalP"/>
    </source>
</evidence>
<comment type="caution">
    <text evidence="7">The sequence shown here is derived from an EMBL/GenBank/DDBJ whole genome shotgun (WGS) entry which is preliminary data.</text>
</comment>
<keyword evidence="5" id="KW-0998">Cell outer membrane</keyword>
<evidence type="ECO:0000256" key="2">
    <source>
        <dbReference type="ARBA" id="ARBA00005722"/>
    </source>
</evidence>
<evidence type="ECO:0000313" key="7">
    <source>
        <dbReference type="EMBL" id="MFC3033744.1"/>
    </source>
</evidence>
<feature type="signal peptide" evidence="6">
    <location>
        <begin position="1"/>
        <end position="25"/>
    </location>
</feature>
<keyword evidence="4" id="KW-0472">Membrane</keyword>
<evidence type="ECO:0000256" key="5">
    <source>
        <dbReference type="ARBA" id="ARBA00023237"/>
    </source>
</evidence>
<evidence type="ECO:0000313" key="8">
    <source>
        <dbReference type="Proteomes" id="UP001595453"/>
    </source>
</evidence>
<reference evidence="8" key="1">
    <citation type="journal article" date="2019" name="Int. J. Syst. Evol. Microbiol.">
        <title>The Global Catalogue of Microorganisms (GCM) 10K type strain sequencing project: providing services to taxonomists for standard genome sequencing and annotation.</title>
        <authorList>
            <consortium name="The Broad Institute Genomics Platform"/>
            <consortium name="The Broad Institute Genome Sequencing Center for Infectious Disease"/>
            <person name="Wu L."/>
            <person name="Ma J."/>
        </authorList>
    </citation>
    <scope>NUCLEOTIDE SEQUENCE [LARGE SCALE GENOMIC DNA]</scope>
    <source>
        <strain evidence="8">KCTC 42730</strain>
    </source>
</reference>
<feature type="chain" id="PRO_5046044719" evidence="6">
    <location>
        <begin position="26"/>
        <end position="282"/>
    </location>
</feature>
<sequence length="282" mass="32553">MTIKHLITLFFFSAAILLNSPHSLAAEHEGNDERESEFRWQLSAGLFALDMNMPKLVGTDSRFRGFTPLADITVEYKNFYVDSKLGDFYGGSDIGYQWIVEPDWGIDIIYGNYQLPFDETGYFNVEGDLPVPELRGIRKRESDQSFGLSYYRTYGNFQTSVEVVYDLLGDTKGWVIHAEATRNFELRNWDLWLNFGVNYYSQNFQNYFYGVTQEEVRANRPYFEAKASASAFLQFELNHPISESWVFSSGASLIWGLSNIQDSPLVERNYARVLFIGAKYVF</sequence>
<evidence type="ECO:0000256" key="1">
    <source>
        <dbReference type="ARBA" id="ARBA00004442"/>
    </source>
</evidence>